<sequence>MQEKTKLLLIILFSWIFFPLVAIATLYAYFICWTFYLLYARTDAPPSQSKVPFSPIRVYKVTLYLLNCLCEMVTAFIPSMLGYCWHSLSSKRKEILKKSSRYGPNKAKVDVYYSDRATLSPVIIFINTSLNTGKRGTCMPVAQNLQNQGYVVVVPDITLYPKGKIAEMVADVQQCIYWTNSRIIQYGGDPSQIYLMGHSAGVLLSALTVIHDVCASLNVLPVNNSNVQIPIWDKKGTRLPRLQGLIFFSGIYDVTYYHAYLHHLGFEQIHSMPRVMGNTPESLLQCSPSYLLNHALNNIRDRERLTKLLPKRVLLIHGAQDTFNPPVSTKNFFHLLDSVGVPSVQLKIYEDIKYISPCKDLIIPNKRLCILLSDDIKECCQNNNNPIIMNNYLNERRGGGKSEKEITKESDYRYPQKSENNNYRNGKSRSGRSVRS</sequence>
<dbReference type="InterPro" id="IPR049492">
    <property type="entry name" value="BD-FAE-like_dom"/>
</dbReference>
<keyword evidence="3" id="KW-0812">Transmembrane</keyword>
<dbReference type="OrthoDB" id="6495301at2759"/>
<dbReference type="STRING" id="1348612.A0A397JRE4"/>
<feature type="domain" description="BD-FAE-like" evidence="4">
    <location>
        <begin position="110"/>
        <end position="216"/>
    </location>
</feature>
<keyword evidence="3" id="KW-0472">Membrane</keyword>
<dbReference type="InterPro" id="IPR029058">
    <property type="entry name" value="AB_hydrolase_fold"/>
</dbReference>
<accession>A0A397JRE4</accession>
<dbReference type="Gene3D" id="3.40.50.1820">
    <property type="entry name" value="alpha/beta hydrolase"/>
    <property type="match status" value="1"/>
</dbReference>
<evidence type="ECO:0000259" key="4">
    <source>
        <dbReference type="Pfam" id="PF20434"/>
    </source>
</evidence>
<evidence type="ECO:0000256" key="2">
    <source>
        <dbReference type="SAM" id="MobiDB-lite"/>
    </source>
</evidence>
<feature type="compositionally biased region" description="Basic and acidic residues" evidence="2">
    <location>
        <begin position="397"/>
        <end position="416"/>
    </location>
</feature>
<feature type="compositionally biased region" description="Basic residues" evidence="2">
    <location>
        <begin position="426"/>
        <end position="436"/>
    </location>
</feature>
<dbReference type="Pfam" id="PF20434">
    <property type="entry name" value="BD-FAE"/>
    <property type="match status" value="1"/>
</dbReference>
<evidence type="ECO:0000313" key="6">
    <source>
        <dbReference type="Proteomes" id="UP000266861"/>
    </source>
</evidence>
<feature type="transmembrane region" description="Helical" evidence="3">
    <location>
        <begin position="7"/>
        <end position="38"/>
    </location>
</feature>
<feature type="region of interest" description="Disordered" evidence="2">
    <location>
        <begin position="397"/>
        <end position="436"/>
    </location>
</feature>
<dbReference type="AlphaFoldDB" id="A0A397JRE4"/>
<dbReference type="InterPro" id="IPR050300">
    <property type="entry name" value="GDXG_lipolytic_enzyme"/>
</dbReference>
<keyword evidence="6" id="KW-1185">Reference proteome</keyword>
<proteinExistence type="predicted"/>
<dbReference type="Proteomes" id="UP000266861">
    <property type="component" value="Unassembled WGS sequence"/>
</dbReference>
<evidence type="ECO:0000256" key="3">
    <source>
        <dbReference type="SAM" id="Phobius"/>
    </source>
</evidence>
<dbReference type="PANTHER" id="PTHR48081:SF33">
    <property type="entry name" value="KYNURENINE FORMAMIDASE"/>
    <property type="match status" value="1"/>
</dbReference>
<dbReference type="GO" id="GO:0016787">
    <property type="term" value="F:hydrolase activity"/>
    <property type="evidence" value="ECO:0007669"/>
    <property type="project" value="UniProtKB-KW"/>
</dbReference>
<name>A0A397JRE4_9GLOM</name>
<keyword evidence="1" id="KW-0378">Hydrolase</keyword>
<evidence type="ECO:0000256" key="1">
    <source>
        <dbReference type="ARBA" id="ARBA00022801"/>
    </source>
</evidence>
<reference evidence="5 6" key="1">
    <citation type="submission" date="2018-08" db="EMBL/GenBank/DDBJ databases">
        <title>Genome and evolution of the arbuscular mycorrhizal fungus Diversispora epigaea (formerly Glomus versiforme) and its bacterial endosymbionts.</title>
        <authorList>
            <person name="Sun X."/>
            <person name="Fei Z."/>
            <person name="Harrison M."/>
        </authorList>
    </citation>
    <scope>NUCLEOTIDE SEQUENCE [LARGE SCALE GENOMIC DNA]</scope>
    <source>
        <strain evidence="5 6">IT104</strain>
    </source>
</reference>
<dbReference type="EMBL" id="PQFF01000020">
    <property type="protein sequence ID" value="RHZ88596.1"/>
    <property type="molecule type" value="Genomic_DNA"/>
</dbReference>
<evidence type="ECO:0000313" key="5">
    <source>
        <dbReference type="EMBL" id="RHZ88596.1"/>
    </source>
</evidence>
<organism evidence="5 6">
    <name type="scientific">Diversispora epigaea</name>
    <dbReference type="NCBI Taxonomy" id="1348612"/>
    <lineage>
        <taxon>Eukaryota</taxon>
        <taxon>Fungi</taxon>
        <taxon>Fungi incertae sedis</taxon>
        <taxon>Mucoromycota</taxon>
        <taxon>Glomeromycotina</taxon>
        <taxon>Glomeromycetes</taxon>
        <taxon>Diversisporales</taxon>
        <taxon>Diversisporaceae</taxon>
        <taxon>Diversispora</taxon>
    </lineage>
</organism>
<comment type="caution">
    <text evidence="5">The sequence shown here is derived from an EMBL/GenBank/DDBJ whole genome shotgun (WGS) entry which is preliminary data.</text>
</comment>
<protein>
    <recommendedName>
        <fullName evidence="4">BD-FAE-like domain-containing protein</fullName>
    </recommendedName>
</protein>
<dbReference type="SUPFAM" id="SSF53474">
    <property type="entry name" value="alpha/beta-Hydrolases"/>
    <property type="match status" value="1"/>
</dbReference>
<keyword evidence="3" id="KW-1133">Transmembrane helix</keyword>
<dbReference type="PANTHER" id="PTHR48081">
    <property type="entry name" value="AB HYDROLASE SUPERFAMILY PROTEIN C4A8.06C"/>
    <property type="match status" value="1"/>
</dbReference>
<gene>
    <name evidence="5" type="ORF">Glove_22g7</name>
</gene>